<name>A0A6J0HNY0_9PASS</name>
<dbReference type="PANTHER" id="PTHR23341">
    <property type="entry name" value="HIGH MOBILITY GROUP PROTEINS HMG-A AND C"/>
    <property type="match status" value="1"/>
</dbReference>
<dbReference type="PRINTS" id="PR00930">
    <property type="entry name" value="HIGHMOBLTYIY"/>
</dbReference>
<evidence type="ECO:0000256" key="6">
    <source>
        <dbReference type="ARBA" id="ARBA00023015"/>
    </source>
</evidence>
<comment type="similarity">
    <text evidence="2">Belongs to the HMGA family.</text>
</comment>
<feature type="compositionally biased region" description="Polar residues" evidence="10">
    <location>
        <begin position="107"/>
        <end position="116"/>
    </location>
</feature>
<dbReference type="InterPro" id="IPR017956">
    <property type="entry name" value="AT_hook_DNA-bd_motif"/>
</dbReference>
<keyword evidence="6" id="KW-0805">Transcription regulation</keyword>
<evidence type="ECO:0000313" key="11">
    <source>
        <dbReference type="Proteomes" id="UP000504624"/>
    </source>
</evidence>
<feature type="compositionally biased region" description="Polar residues" evidence="10">
    <location>
        <begin position="1"/>
        <end position="24"/>
    </location>
</feature>
<evidence type="ECO:0000256" key="1">
    <source>
        <dbReference type="ARBA" id="ARBA00004123"/>
    </source>
</evidence>
<dbReference type="GO" id="GO:0000785">
    <property type="term" value="C:chromatin"/>
    <property type="evidence" value="ECO:0007669"/>
    <property type="project" value="InterPro"/>
</dbReference>
<dbReference type="GO" id="GO:0003677">
    <property type="term" value="F:DNA binding"/>
    <property type="evidence" value="ECO:0007669"/>
    <property type="project" value="UniProtKB-KW"/>
</dbReference>
<sequence length="144" mass="15660">MNKTVRSASMSNERPENPVSSAPTEGQKKKRGRPRKQPQEDTVEQPSETKPKPRGRPKGSKRKATVTEETAEPPAEKRRRGRPRKWPQPVVKEGESQEGDPQGGGDSNLNSATATRGITGKRGSRPGKTVGFKIPQSTIPATAQ</sequence>
<evidence type="ECO:0000256" key="4">
    <source>
        <dbReference type="ARBA" id="ARBA00022737"/>
    </source>
</evidence>
<feature type="region of interest" description="Disordered" evidence="10">
    <location>
        <begin position="1"/>
        <end position="144"/>
    </location>
</feature>
<evidence type="ECO:0000256" key="7">
    <source>
        <dbReference type="ARBA" id="ARBA00023125"/>
    </source>
</evidence>
<keyword evidence="11" id="KW-1185">Reference proteome</keyword>
<proteinExistence type="inferred from homology"/>
<keyword evidence="7" id="KW-0238">DNA-binding</keyword>
<dbReference type="PRINTS" id="PR00929">
    <property type="entry name" value="ATHOOK"/>
</dbReference>
<keyword evidence="9" id="KW-0539">Nucleus</keyword>
<evidence type="ECO:0000313" key="12">
    <source>
        <dbReference type="RefSeq" id="XP_017675319.1"/>
    </source>
</evidence>
<evidence type="ECO:0000256" key="3">
    <source>
        <dbReference type="ARBA" id="ARBA00022553"/>
    </source>
</evidence>
<reference evidence="12" key="1">
    <citation type="submission" date="2025-08" db="UniProtKB">
        <authorList>
            <consortium name="RefSeq"/>
        </authorList>
    </citation>
    <scope>IDENTIFICATION</scope>
</reference>
<dbReference type="SMART" id="SM00384">
    <property type="entry name" value="AT_hook"/>
    <property type="match status" value="3"/>
</dbReference>
<dbReference type="PANTHER" id="PTHR23341:SF2">
    <property type="entry name" value="HIGH MOBILITY GROUP PROTEIN HMG-12"/>
    <property type="match status" value="1"/>
</dbReference>
<evidence type="ECO:0000256" key="5">
    <source>
        <dbReference type="ARBA" id="ARBA00022990"/>
    </source>
</evidence>
<keyword evidence="3" id="KW-0597">Phosphoprotein</keyword>
<evidence type="ECO:0000256" key="8">
    <source>
        <dbReference type="ARBA" id="ARBA00023163"/>
    </source>
</evidence>
<dbReference type="GO" id="GO:0006355">
    <property type="term" value="P:regulation of DNA-templated transcription"/>
    <property type="evidence" value="ECO:0007669"/>
    <property type="project" value="InterPro"/>
</dbReference>
<feature type="compositionally biased region" description="Polar residues" evidence="10">
    <location>
        <begin position="135"/>
        <end position="144"/>
    </location>
</feature>
<evidence type="ECO:0000256" key="2">
    <source>
        <dbReference type="ARBA" id="ARBA00010812"/>
    </source>
</evidence>
<accession>A0A6J0HNY0</accession>
<feature type="compositionally biased region" description="Basic residues" evidence="10">
    <location>
        <begin position="52"/>
        <end position="64"/>
    </location>
</feature>
<dbReference type="GO" id="GO:0010557">
    <property type="term" value="P:positive regulation of macromolecule biosynthetic process"/>
    <property type="evidence" value="ECO:0007669"/>
    <property type="project" value="UniProtKB-ARBA"/>
</dbReference>
<keyword evidence="8" id="KW-0804">Transcription</keyword>
<evidence type="ECO:0000256" key="10">
    <source>
        <dbReference type="SAM" id="MobiDB-lite"/>
    </source>
</evidence>
<keyword evidence="4" id="KW-0677">Repeat</keyword>
<protein>
    <submittedName>
        <fullName evidence="12">High mobility group protein HMGI-C-like isoform X1</fullName>
    </submittedName>
</protein>
<dbReference type="AlphaFoldDB" id="A0A6J0HNY0"/>
<dbReference type="GO" id="GO:0003712">
    <property type="term" value="F:transcription coregulator activity"/>
    <property type="evidence" value="ECO:0007669"/>
    <property type="project" value="TreeGrafter"/>
</dbReference>
<evidence type="ECO:0000256" key="9">
    <source>
        <dbReference type="ARBA" id="ARBA00023242"/>
    </source>
</evidence>
<dbReference type="InterPro" id="IPR000116">
    <property type="entry name" value="HMGA"/>
</dbReference>
<organism evidence="11 12">
    <name type="scientific">Lepidothrix coronata</name>
    <name type="common">blue-crowned manakin</name>
    <dbReference type="NCBI Taxonomy" id="321398"/>
    <lineage>
        <taxon>Eukaryota</taxon>
        <taxon>Metazoa</taxon>
        <taxon>Chordata</taxon>
        <taxon>Craniata</taxon>
        <taxon>Vertebrata</taxon>
        <taxon>Euteleostomi</taxon>
        <taxon>Archelosauria</taxon>
        <taxon>Archosauria</taxon>
        <taxon>Dinosauria</taxon>
        <taxon>Saurischia</taxon>
        <taxon>Theropoda</taxon>
        <taxon>Coelurosauria</taxon>
        <taxon>Aves</taxon>
        <taxon>Neognathae</taxon>
        <taxon>Neoaves</taxon>
        <taxon>Telluraves</taxon>
        <taxon>Australaves</taxon>
        <taxon>Passeriformes</taxon>
        <taxon>Pipridae</taxon>
        <taxon>Lepidothrix</taxon>
    </lineage>
</organism>
<comment type="subcellular location">
    <subcellularLocation>
        <location evidence="1">Nucleus</location>
    </subcellularLocation>
</comment>
<dbReference type="Proteomes" id="UP000504624">
    <property type="component" value="Unplaced"/>
</dbReference>
<dbReference type="OrthoDB" id="9946651at2759"/>
<dbReference type="RefSeq" id="XP_017675319.1">
    <property type="nucleotide sequence ID" value="XM_017819830.1"/>
</dbReference>
<dbReference type="GeneID" id="108499689"/>
<gene>
    <name evidence="12" type="primary">LOC108499689</name>
</gene>
<dbReference type="GO" id="GO:0005634">
    <property type="term" value="C:nucleus"/>
    <property type="evidence" value="ECO:0007669"/>
    <property type="project" value="UniProtKB-SubCell"/>
</dbReference>
<keyword evidence="5" id="KW-0007">Acetylation</keyword>